<dbReference type="AlphaFoldDB" id="A0A1F8GUG2"/>
<accession>A0A1F8GUG2</accession>
<protein>
    <submittedName>
        <fullName evidence="1">Uncharacterized protein</fullName>
    </submittedName>
</protein>
<dbReference type="STRING" id="1802701.A3A33_00245"/>
<comment type="caution">
    <text evidence="1">The sequence shown here is derived from an EMBL/GenBank/DDBJ whole genome shotgun (WGS) entry which is preliminary data.</text>
</comment>
<sequence>MGYLDDGYAKKGLTWSALPAPMLRAREPGETCTRCGNFHELAPECPLMELVHRHNAEQDNEVPGGA</sequence>
<organism evidence="1 2">
    <name type="scientific">Candidatus Yanofskybacteria bacterium RIFCSPLOWO2_01_FULL_49_25</name>
    <dbReference type="NCBI Taxonomy" id="1802701"/>
    <lineage>
        <taxon>Bacteria</taxon>
        <taxon>Candidatus Yanofskyibacteriota</taxon>
    </lineage>
</organism>
<evidence type="ECO:0000313" key="1">
    <source>
        <dbReference type="EMBL" id="OGN29072.1"/>
    </source>
</evidence>
<gene>
    <name evidence="1" type="ORF">A3A33_00245</name>
</gene>
<name>A0A1F8GUG2_9BACT</name>
<dbReference type="EMBL" id="MGKP01000010">
    <property type="protein sequence ID" value="OGN29072.1"/>
    <property type="molecule type" value="Genomic_DNA"/>
</dbReference>
<proteinExistence type="predicted"/>
<dbReference type="Proteomes" id="UP000179047">
    <property type="component" value="Unassembled WGS sequence"/>
</dbReference>
<reference evidence="1 2" key="1">
    <citation type="journal article" date="2016" name="Nat. Commun.">
        <title>Thousands of microbial genomes shed light on interconnected biogeochemical processes in an aquifer system.</title>
        <authorList>
            <person name="Anantharaman K."/>
            <person name="Brown C.T."/>
            <person name="Hug L.A."/>
            <person name="Sharon I."/>
            <person name="Castelle C.J."/>
            <person name="Probst A.J."/>
            <person name="Thomas B.C."/>
            <person name="Singh A."/>
            <person name="Wilkins M.J."/>
            <person name="Karaoz U."/>
            <person name="Brodie E.L."/>
            <person name="Williams K.H."/>
            <person name="Hubbard S.S."/>
            <person name="Banfield J.F."/>
        </authorList>
    </citation>
    <scope>NUCLEOTIDE SEQUENCE [LARGE SCALE GENOMIC DNA]</scope>
</reference>
<evidence type="ECO:0000313" key="2">
    <source>
        <dbReference type="Proteomes" id="UP000179047"/>
    </source>
</evidence>